<comment type="caution">
    <text evidence="8">The sequence shown here is derived from an EMBL/GenBank/DDBJ whole genome shotgun (WGS) entry which is preliminary data.</text>
</comment>
<dbReference type="SUPFAM" id="SSF53383">
    <property type="entry name" value="PLP-dependent transferases"/>
    <property type="match status" value="1"/>
</dbReference>
<dbReference type="Pfam" id="PF00282">
    <property type="entry name" value="Pyridoxal_deC"/>
    <property type="match status" value="1"/>
</dbReference>
<sequence>MSNSAQLESLLVKVTKIAVDFVKKGEEGAPVIDFRPGPQLEHELSLKFPTEPVNHTELLATIQNVFDNSVNPWGQCFLDKLYTCTNPVGVISETVLGVLNANSHVYKASPALTIIELETAKRLASLFGLPEGSGGLTMPGGSASNRLALVTAINNLIPESRIGGIASLPKRPVVFTSAHSHYSIDQAALTSGLGLAGLRKIKTDTSGRMIVEELERGLKEAVDAGELPIFINATAGTTVTGAFDPIPEIAVLAKKYGCWLHVDGSWGGALAFSETHRAKLAGVEHADSVTFNPHKLLAVPLICSFLLLRNRTSLKANNLGADYLFHGNKYDLGDGTTGCGRRPDAFKFFLAWQASGSNGFGRSIDQALAQSARLVELIKSEPNLELVLDHDSTTPQVCFRYVRNAATRFTNVLATPPGSGRGSPTEEGAKFDAEVYSPQEMVRKIQGRILQRGRVMVDFCPINSNDAHGEEIGDVFRVPMHPNVPFSSFEHIVSEVVAVGAELY</sequence>
<keyword evidence="3" id="KW-0210">Decarboxylase</keyword>
<dbReference type="PANTHER" id="PTHR45677:SF8">
    <property type="entry name" value="CYSTEINE SULFINIC ACID DECARBOXYLASE"/>
    <property type="match status" value="1"/>
</dbReference>
<accession>A0AAD6VSH4</accession>
<dbReference type="EMBL" id="JARJCW010000012">
    <property type="protein sequence ID" value="KAJ7218363.1"/>
    <property type="molecule type" value="Genomic_DNA"/>
</dbReference>
<dbReference type="GO" id="GO:0019752">
    <property type="term" value="P:carboxylic acid metabolic process"/>
    <property type="evidence" value="ECO:0007669"/>
    <property type="project" value="InterPro"/>
</dbReference>
<evidence type="ECO:0000256" key="5">
    <source>
        <dbReference type="ARBA" id="ARBA00023239"/>
    </source>
</evidence>
<evidence type="ECO:0000313" key="9">
    <source>
        <dbReference type="Proteomes" id="UP001219525"/>
    </source>
</evidence>
<comment type="similarity">
    <text evidence="2 7">Belongs to the group II decarboxylase family.</text>
</comment>
<dbReference type="InterPro" id="IPR002129">
    <property type="entry name" value="PyrdxlP-dep_de-COase"/>
</dbReference>
<dbReference type="PROSITE" id="PS00392">
    <property type="entry name" value="DDC_GAD_HDC_YDC"/>
    <property type="match status" value="1"/>
</dbReference>
<dbReference type="InterPro" id="IPR015424">
    <property type="entry name" value="PyrdxlP-dep_Trfase"/>
</dbReference>
<organism evidence="8 9">
    <name type="scientific">Mycena pura</name>
    <dbReference type="NCBI Taxonomy" id="153505"/>
    <lineage>
        <taxon>Eukaryota</taxon>
        <taxon>Fungi</taxon>
        <taxon>Dikarya</taxon>
        <taxon>Basidiomycota</taxon>
        <taxon>Agaricomycotina</taxon>
        <taxon>Agaricomycetes</taxon>
        <taxon>Agaricomycetidae</taxon>
        <taxon>Agaricales</taxon>
        <taxon>Marasmiineae</taxon>
        <taxon>Mycenaceae</taxon>
        <taxon>Mycena</taxon>
    </lineage>
</organism>
<dbReference type="Proteomes" id="UP001219525">
    <property type="component" value="Unassembled WGS sequence"/>
</dbReference>
<name>A0AAD6VSH4_9AGAR</name>
<comment type="cofactor">
    <cofactor evidence="1 6 7">
        <name>pyridoxal 5'-phosphate</name>
        <dbReference type="ChEBI" id="CHEBI:597326"/>
    </cofactor>
</comment>
<evidence type="ECO:0000313" key="8">
    <source>
        <dbReference type="EMBL" id="KAJ7218363.1"/>
    </source>
</evidence>
<dbReference type="GO" id="GO:0016740">
    <property type="term" value="F:transferase activity"/>
    <property type="evidence" value="ECO:0007669"/>
    <property type="project" value="UniProtKB-KW"/>
</dbReference>
<keyword evidence="4 6" id="KW-0663">Pyridoxal phosphate</keyword>
<dbReference type="InterPro" id="IPR021115">
    <property type="entry name" value="Pyridoxal-P_BS"/>
</dbReference>
<evidence type="ECO:0000256" key="2">
    <source>
        <dbReference type="ARBA" id="ARBA00009533"/>
    </source>
</evidence>
<dbReference type="AlphaFoldDB" id="A0AAD6VSH4"/>
<gene>
    <name evidence="8" type="ORF">GGX14DRAFT_560696</name>
</gene>
<dbReference type="GO" id="GO:0016831">
    <property type="term" value="F:carboxy-lyase activity"/>
    <property type="evidence" value="ECO:0007669"/>
    <property type="project" value="UniProtKB-KW"/>
</dbReference>
<dbReference type="InterPro" id="IPR015421">
    <property type="entry name" value="PyrdxlP-dep_Trfase_major"/>
</dbReference>
<protein>
    <submittedName>
        <fullName evidence="8">Pyridoxal phosphate-dependent transferase</fullName>
    </submittedName>
</protein>
<feature type="modified residue" description="N6-(pyridoxal phosphate)lysine" evidence="6">
    <location>
        <position position="295"/>
    </location>
</feature>
<evidence type="ECO:0000256" key="4">
    <source>
        <dbReference type="ARBA" id="ARBA00022898"/>
    </source>
</evidence>
<dbReference type="GO" id="GO:0030170">
    <property type="term" value="F:pyridoxal phosphate binding"/>
    <property type="evidence" value="ECO:0007669"/>
    <property type="project" value="InterPro"/>
</dbReference>
<keyword evidence="5 7" id="KW-0456">Lyase</keyword>
<dbReference type="GO" id="GO:0005737">
    <property type="term" value="C:cytoplasm"/>
    <property type="evidence" value="ECO:0007669"/>
    <property type="project" value="TreeGrafter"/>
</dbReference>
<dbReference type="Gene3D" id="3.90.1150.170">
    <property type="match status" value="1"/>
</dbReference>
<evidence type="ECO:0000256" key="6">
    <source>
        <dbReference type="PIRSR" id="PIRSR602129-50"/>
    </source>
</evidence>
<dbReference type="Gene3D" id="3.40.640.10">
    <property type="entry name" value="Type I PLP-dependent aspartate aminotransferase-like (Major domain)"/>
    <property type="match status" value="1"/>
</dbReference>
<proteinExistence type="inferred from homology"/>
<reference evidence="8" key="1">
    <citation type="submission" date="2023-03" db="EMBL/GenBank/DDBJ databases">
        <title>Massive genome expansion in bonnet fungi (Mycena s.s.) driven by repeated elements and novel gene families across ecological guilds.</title>
        <authorList>
            <consortium name="Lawrence Berkeley National Laboratory"/>
            <person name="Harder C.B."/>
            <person name="Miyauchi S."/>
            <person name="Viragh M."/>
            <person name="Kuo A."/>
            <person name="Thoen E."/>
            <person name="Andreopoulos B."/>
            <person name="Lu D."/>
            <person name="Skrede I."/>
            <person name="Drula E."/>
            <person name="Henrissat B."/>
            <person name="Morin E."/>
            <person name="Kohler A."/>
            <person name="Barry K."/>
            <person name="LaButti K."/>
            <person name="Morin E."/>
            <person name="Salamov A."/>
            <person name="Lipzen A."/>
            <person name="Mereny Z."/>
            <person name="Hegedus B."/>
            <person name="Baldrian P."/>
            <person name="Stursova M."/>
            <person name="Weitz H."/>
            <person name="Taylor A."/>
            <person name="Grigoriev I.V."/>
            <person name="Nagy L.G."/>
            <person name="Martin F."/>
            <person name="Kauserud H."/>
        </authorList>
    </citation>
    <scope>NUCLEOTIDE SEQUENCE</scope>
    <source>
        <strain evidence="8">9144</strain>
    </source>
</reference>
<keyword evidence="8" id="KW-0808">Transferase</keyword>
<evidence type="ECO:0000256" key="3">
    <source>
        <dbReference type="ARBA" id="ARBA00022793"/>
    </source>
</evidence>
<dbReference type="PANTHER" id="PTHR45677">
    <property type="entry name" value="GLUTAMATE DECARBOXYLASE-RELATED"/>
    <property type="match status" value="1"/>
</dbReference>
<evidence type="ECO:0000256" key="1">
    <source>
        <dbReference type="ARBA" id="ARBA00001933"/>
    </source>
</evidence>
<keyword evidence="9" id="KW-1185">Reference proteome</keyword>
<evidence type="ECO:0000256" key="7">
    <source>
        <dbReference type="RuleBase" id="RU000382"/>
    </source>
</evidence>